<gene>
    <name evidence="2" type="ORF">QC825_00990</name>
</gene>
<organism evidence="2 3">
    <name type="scientific">Larsenimonas suaedae</name>
    <dbReference type="NCBI Taxonomy" id="1851019"/>
    <lineage>
        <taxon>Bacteria</taxon>
        <taxon>Pseudomonadati</taxon>
        <taxon>Pseudomonadota</taxon>
        <taxon>Gammaproteobacteria</taxon>
        <taxon>Oceanospirillales</taxon>
        <taxon>Halomonadaceae</taxon>
        <taxon>Larsenimonas</taxon>
    </lineage>
</organism>
<evidence type="ECO:0000313" key="2">
    <source>
        <dbReference type="EMBL" id="MDR5894644.1"/>
    </source>
</evidence>
<feature type="signal peptide" evidence="1">
    <location>
        <begin position="1"/>
        <end position="23"/>
    </location>
</feature>
<dbReference type="Proteomes" id="UP001269375">
    <property type="component" value="Unassembled WGS sequence"/>
</dbReference>
<dbReference type="RefSeq" id="WP_251593221.1">
    <property type="nucleotide sequence ID" value="NZ_JAMLJI010000002.1"/>
</dbReference>
<dbReference type="EMBL" id="JARWAO010000001">
    <property type="protein sequence ID" value="MDR5894644.1"/>
    <property type="molecule type" value="Genomic_DNA"/>
</dbReference>
<feature type="chain" id="PRO_5045490889" evidence="1">
    <location>
        <begin position="24"/>
        <end position="52"/>
    </location>
</feature>
<proteinExistence type="predicted"/>
<protein>
    <submittedName>
        <fullName evidence="2">Uncharacterized protein</fullName>
    </submittedName>
</protein>
<accession>A0ABU1GRJ5</accession>
<name>A0ABU1GRJ5_9GAMM</name>
<keyword evidence="3" id="KW-1185">Reference proteome</keyword>
<comment type="caution">
    <text evidence="2">The sequence shown here is derived from an EMBL/GenBank/DDBJ whole genome shotgun (WGS) entry which is preliminary data.</text>
</comment>
<keyword evidence="1" id="KW-0732">Signal</keyword>
<evidence type="ECO:0000256" key="1">
    <source>
        <dbReference type="SAM" id="SignalP"/>
    </source>
</evidence>
<sequence>MRSAFTITITLAVAVVVSAGAYAGAFSNDQIPSAGHNQFFEQGVSYEPSFSC</sequence>
<reference evidence="2 3" key="1">
    <citation type="submission" date="2023-04" db="EMBL/GenBank/DDBJ databases">
        <title>A long-awaited taxogenomic arrangement of the family Halomonadaceae.</title>
        <authorList>
            <person name="De La Haba R."/>
            <person name="Chuvochina M."/>
            <person name="Wittouck S."/>
            <person name="Arahal D.R."/>
            <person name="Sanchez-Porro C."/>
            <person name="Hugenholtz P."/>
            <person name="Ventosa A."/>
        </authorList>
    </citation>
    <scope>NUCLEOTIDE SEQUENCE [LARGE SCALE GENOMIC DNA]</scope>
    <source>
        <strain evidence="2 3">DSM 22428</strain>
    </source>
</reference>
<evidence type="ECO:0000313" key="3">
    <source>
        <dbReference type="Proteomes" id="UP001269375"/>
    </source>
</evidence>